<keyword evidence="10 27" id="KW-0028">Amino-acid biosynthesis</keyword>
<name>A0A087SSW8_AUXPR</name>
<keyword evidence="14" id="KW-0547">Nucleotide-binding</keyword>
<gene>
    <name evidence="34" type="ORF">APUTEX25_003204</name>
    <name evidence="33" type="ORF">F751_4297</name>
    <name evidence="32" type="ORF">g.24461</name>
</gene>
<dbReference type="InterPro" id="IPR036291">
    <property type="entry name" value="NAD(P)-bd_dom_sf"/>
</dbReference>
<evidence type="ECO:0000256" key="11">
    <source>
        <dbReference type="ARBA" id="ARBA00022679"/>
    </source>
</evidence>
<dbReference type="PIRSF" id="PIRSF036497">
    <property type="entry name" value="HDH_short"/>
    <property type="match status" value="1"/>
</dbReference>
<dbReference type="OrthoDB" id="67851at2759"/>
<dbReference type="GO" id="GO:0005524">
    <property type="term" value="F:ATP binding"/>
    <property type="evidence" value="ECO:0007669"/>
    <property type="project" value="UniProtKB-KW"/>
</dbReference>
<dbReference type="GO" id="GO:0009086">
    <property type="term" value="P:methionine biosynthetic process"/>
    <property type="evidence" value="ECO:0007669"/>
    <property type="project" value="UniProtKB-KW"/>
</dbReference>
<feature type="binding site" evidence="29">
    <location>
        <position position="102"/>
    </location>
    <ligand>
        <name>NADPH</name>
        <dbReference type="ChEBI" id="CHEBI:57783"/>
    </ligand>
</feature>
<evidence type="ECO:0000259" key="31">
    <source>
        <dbReference type="Pfam" id="PF03447"/>
    </source>
</evidence>
<comment type="function">
    <text evidence="24">Bifunctional aspartate kinase and homoserine dehydrogenase that catalyzes the first and the third steps toward the synthesis of lysine, methionine and threonine from aspartate.</text>
</comment>
<evidence type="ECO:0000313" key="33">
    <source>
        <dbReference type="EMBL" id="KFM28822.1"/>
    </source>
</evidence>
<dbReference type="Pfam" id="PF03447">
    <property type="entry name" value="NAD_binding_3"/>
    <property type="match status" value="1"/>
</dbReference>
<dbReference type="Proteomes" id="UP000279271">
    <property type="component" value="Unassembled WGS sequence"/>
</dbReference>
<feature type="active site" description="Proton donor" evidence="28">
    <location>
        <position position="229"/>
    </location>
</feature>
<dbReference type="EMBL" id="KL662183">
    <property type="protein sequence ID" value="KFM28822.1"/>
    <property type="molecule type" value="Genomic_DNA"/>
</dbReference>
<keyword evidence="11" id="KW-0808">Transferase</keyword>
<evidence type="ECO:0000256" key="10">
    <source>
        <dbReference type="ARBA" id="ARBA00022605"/>
    </source>
</evidence>
<keyword evidence="23" id="KW-0511">Multifunctional enzyme</keyword>
<keyword evidence="19" id="KW-0520">NAD</keyword>
<evidence type="ECO:0000313" key="32">
    <source>
        <dbReference type="EMBL" id="JAT75720.1"/>
    </source>
</evidence>
<evidence type="ECO:0000256" key="28">
    <source>
        <dbReference type="PIRSR" id="PIRSR036497-1"/>
    </source>
</evidence>
<dbReference type="Gene3D" id="3.30.360.10">
    <property type="entry name" value="Dihydrodipicolinate Reductase, domain 2"/>
    <property type="match status" value="1"/>
</dbReference>
<comment type="catalytic activity">
    <reaction evidence="25">
        <text>L-aspartate + ATP = 4-phospho-L-aspartate + ADP</text>
        <dbReference type="Rhea" id="RHEA:23776"/>
        <dbReference type="ChEBI" id="CHEBI:29991"/>
        <dbReference type="ChEBI" id="CHEBI:30616"/>
        <dbReference type="ChEBI" id="CHEBI:57535"/>
        <dbReference type="ChEBI" id="CHEBI:456216"/>
        <dbReference type="EC" id="2.7.2.4"/>
    </reaction>
    <physiologicalReaction direction="left-to-right" evidence="25">
        <dbReference type="Rhea" id="RHEA:23777"/>
    </physiologicalReaction>
</comment>
<dbReference type="SUPFAM" id="SSF55347">
    <property type="entry name" value="Glyceraldehyde-3-phosphate dehydrogenase-like, C-terminal domain"/>
    <property type="match status" value="1"/>
</dbReference>
<dbReference type="InterPro" id="IPR005106">
    <property type="entry name" value="Asp/hSer_DH_NAD-bd"/>
</dbReference>
<evidence type="ECO:0000313" key="36">
    <source>
        <dbReference type="Proteomes" id="UP000279271"/>
    </source>
</evidence>
<evidence type="ECO:0000313" key="34">
    <source>
        <dbReference type="EMBL" id="RMZ53670.1"/>
    </source>
</evidence>
<comment type="catalytic activity">
    <reaction evidence="26">
        <text>L-homoserine + NADP(+) = L-aspartate 4-semialdehyde + NADPH + H(+)</text>
        <dbReference type="Rhea" id="RHEA:15761"/>
        <dbReference type="ChEBI" id="CHEBI:15378"/>
        <dbReference type="ChEBI" id="CHEBI:57476"/>
        <dbReference type="ChEBI" id="CHEBI:57783"/>
        <dbReference type="ChEBI" id="CHEBI:58349"/>
        <dbReference type="ChEBI" id="CHEBI:537519"/>
        <dbReference type="EC" id="1.1.1.3"/>
    </reaction>
    <physiologicalReaction direction="right-to-left" evidence="26">
        <dbReference type="Rhea" id="RHEA:15763"/>
    </physiologicalReaction>
</comment>
<sequence>MNRKALSELTLAVGLVGPGAVGKALLEQLRVAIPKLEREGISLEVRSILNSQQMLLAKNTPSIDLSNWDDEVIQKGTDPSLGVLTEHLKASETPHRLIVDCTASSLIPKFYPKWMEQGIHVVTPNKKLNSGPYPAWRAVKTLQAAGAAHYMYEGTVGAGLPIISTLKTLLDTGDDILRIEGVLSGTLSYIFNTMKPGDRFSEVVWSAKRRGYTEPDAREDLSGTDVTRKIITLARECGAELELSDVPTESLVPEPLRNLEDGGDLMTELAKFDDEWAARLREVDDAGEVLRYVGSYDAESGVCQVGPRRFSKSHPFAGLTSTENIVSFTTSRYCNPSLIVRGPGAGPAITAAGVFGDIITLARYMGAHS</sequence>
<comment type="similarity">
    <text evidence="7 27">Belongs to the homoserine dehydrogenase family.</text>
</comment>
<evidence type="ECO:0000256" key="13">
    <source>
        <dbReference type="ARBA" id="ARBA00022723"/>
    </source>
</evidence>
<dbReference type="GO" id="GO:0046872">
    <property type="term" value="F:metal ion binding"/>
    <property type="evidence" value="ECO:0007669"/>
    <property type="project" value="UniProtKB-KW"/>
</dbReference>
<evidence type="ECO:0000256" key="12">
    <source>
        <dbReference type="ARBA" id="ARBA00022697"/>
    </source>
</evidence>
<dbReference type="EMBL" id="GDKF01002902">
    <property type="protein sequence ID" value="JAT75720.1"/>
    <property type="molecule type" value="Transcribed_RNA"/>
</dbReference>
<protein>
    <recommendedName>
        <fullName evidence="27">Homoserine dehydrogenase</fullName>
        <shortName evidence="27">HDH</shortName>
        <ecNumber evidence="27">1.1.1.3</ecNumber>
    </recommendedName>
</protein>
<comment type="pathway">
    <text evidence="2">Amino-acid biosynthesis; L-lysine biosynthesis via DAP pathway; (S)-tetrahydrodipicolinate from L-aspartate: step 1/4.</text>
</comment>
<evidence type="ECO:0000256" key="19">
    <source>
        <dbReference type="ARBA" id="ARBA00023027"/>
    </source>
</evidence>
<evidence type="ECO:0000256" key="14">
    <source>
        <dbReference type="ARBA" id="ARBA00022741"/>
    </source>
</evidence>
<dbReference type="Pfam" id="PF00742">
    <property type="entry name" value="Homoserine_dh"/>
    <property type="match status" value="1"/>
</dbReference>
<evidence type="ECO:0000256" key="22">
    <source>
        <dbReference type="ARBA" id="ARBA00023167"/>
    </source>
</evidence>
<keyword evidence="20" id="KW-0915">Sodium</keyword>
<evidence type="ECO:0000256" key="29">
    <source>
        <dbReference type="PIRSR" id="PIRSR036497-2"/>
    </source>
</evidence>
<reference evidence="32" key="2">
    <citation type="submission" date="2015-08" db="EMBL/GenBank/DDBJ databases">
        <authorList>
            <person name="Babu N.S."/>
            <person name="Beckwith C.J."/>
            <person name="Beseler K.G."/>
            <person name="Brison A."/>
            <person name="Carone J.V."/>
            <person name="Caskin T.P."/>
            <person name="Diamond M."/>
            <person name="Durham M.E."/>
            <person name="Foxe J.M."/>
            <person name="Go M."/>
            <person name="Henderson B.A."/>
            <person name="Jones I.B."/>
            <person name="McGettigan J.A."/>
            <person name="Micheletti S.J."/>
            <person name="Nasrallah M.E."/>
            <person name="Ortiz D."/>
            <person name="Piller C.R."/>
            <person name="Privatt S.R."/>
            <person name="Schneider S.L."/>
            <person name="Sharp S."/>
            <person name="Smith T.C."/>
            <person name="Stanton J.D."/>
            <person name="Ullery H.E."/>
            <person name="Wilson R.J."/>
            <person name="Serrano M.G."/>
            <person name="Buck G."/>
            <person name="Lee V."/>
            <person name="Wang Y."/>
            <person name="Carvalho R."/>
            <person name="Voegtly L."/>
            <person name="Shi R."/>
            <person name="Duckworth R."/>
            <person name="Johnson A."/>
            <person name="Loviza R."/>
            <person name="Walstead R."/>
            <person name="Shah Z."/>
            <person name="Kiflezghi M."/>
            <person name="Wade K."/>
            <person name="Ball S.L."/>
            <person name="Bradley K.W."/>
            <person name="Asai D.J."/>
            <person name="Bowman C.A."/>
            <person name="Russell D.A."/>
            <person name="Pope W.H."/>
            <person name="Jacobs-Sera D."/>
            <person name="Hendrix R.W."/>
            <person name="Hatfull G.F."/>
        </authorList>
    </citation>
    <scope>NUCLEOTIDE SEQUENCE</scope>
</reference>
<dbReference type="UniPathway" id="UPA00051">
    <property type="reaction ID" value="UER00465"/>
</dbReference>
<dbReference type="Proteomes" id="UP000028924">
    <property type="component" value="Unassembled WGS sequence"/>
</dbReference>
<evidence type="ECO:0000313" key="35">
    <source>
        <dbReference type="Proteomes" id="UP000028924"/>
    </source>
</evidence>
<evidence type="ECO:0000256" key="5">
    <source>
        <dbReference type="ARBA" id="ARBA00005062"/>
    </source>
</evidence>
<evidence type="ECO:0000256" key="26">
    <source>
        <dbReference type="ARBA" id="ARBA00048841"/>
    </source>
</evidence>
<reference evidence="34" key="4">
    <citation type="submission" date="2018-10" db="EMBL/GenBank/DDBJ databases">
        <authorList>
            <person name="Hovde B."/>
            <person name="Zhang X."/>
        </authorList>
    </citation>
    <scope>NUCLEOTIDE SEQUENCE [LARGE SCALE GENOMIC DNA]</scope>
    <source>
        <strain evidence="34">UTEX 25</strain>
    </source>
</reference>
<comment type="pathway">
    <text evidence="6">Amino-acid biosynthesis; L-threonine biosynthesis; L-threonine from L-aspartate: step 1/5.</text>
</comment>
<dbReference type="eggNOG" id="ENOG502QQBK">
    <property type="taxonomic scope" value="Eukaryota"/>
</dbReference>
<evidence type="ECO:0000256" key="24">
    <source>
        <dbReference type="ARBA" id="ARBA00044938"/>
    </source>
</evidence>
<dbReference type="AlphaFoldDB" id="A0A087SSW8"/>
<dbReference type="GO" id="GO:0004412">
    <property type="term" value="F:homoserine dehydrogenase activity"/>
    <property type="evidence" value="ECO:0007669"/>
    <property type="project" value="UniProtKB-EC"/>
</dbReference>
<dbReference type="PANTHER" id="PTHR43070:SF5">
    <property type="entry name" value="HOMOSERINE DEHYDROGENASE"/>
    <property type="match status" value="1"/>
</dbReference>
<dbReference type="SUPFAM" id="SSF51735">
    <property type="entry name" value="NAD(P)-binding Rossmann-fold domains"/>
    <property type="match status" value="1"/>
</dbReference>
<dbReference type="EMBL" id="QOKY01000196">
    <property type="protein sequence ID" value="RMZ53670.1"/>
    <property type="molecule type" value="Genomic_DNA"/>
</dbReference>
<feature type="domain" description="Aspartate/homoserine dehydrogenase NAD-binding" evidence="31">
    <location>
        <begin position="17"/>
        <end position="152"/>
    </location>
</feature>
<dbReference type="GeneID" id="23615688"/>
<comment type="pathway">
    <text evidence="4">Amino-acid biosynthesis; L-threonine biosynthesis; L-threonine from L-aspartate: step 3/5.</text>
</comment>
<dbReference type="STRING" id="3075.A0A087SSW8"/>
<dbReference type="GO" id="GO:0004072">
    <property type="term" value="F:aspartate kinase activity"/>
    <property type="evidence" value="ECO:0007669"/>
    <property type="project" value="UniProtKB-EC"/>
</dbReference>
<keyword evidence="13" id="KW-0479">Metal-binding</keyword>
<dbReference type="FunFam" id="3.40.50.720:FF:000083">
    <property type="entry name" value="Bifunctional aspartokinase/homoserine dehydrogenase"/>
    <property type="match status" value="1"/>
</dbReference>
<reference evidence="34" key="5">
    <citation type="submission" date="2018-11" db="EMBL/GenBank/DDBJ databases">
        <title>Characterization of plant carbon substrate utilization by Auxenochlorella protothecoides.</title>
        <authorList>
            <person name="Vogler B.W."/>
            <person name="Starkenburg S.R."/>
            <person name="Sudasinghe N."/>
            <person name="Schambach J.Y."/>
            <person name="Rollin J.A."/>
            <person name="Pattathil S."/>
            <person name="Barry A.N."/>
        </authorList>
    </citation>
    <scope>NUCLEOTIDE SEQUENCE [LARGE SCALE GENOMIC DNA]</scope>
    <source>
        <strain evidence="34">UTEX 25</strain>
    </source>
</reference>
<keyword evidence="15 33" id="KW-0418">Kinase</keyword>
<dbReference type="EC" id="1.1.1.3" evidence="27"/>
<reference evidence="36" key="3">
    <citation type="journal article" date="2018" name="Algal Res.">
        <title>Characterization of plant carbon substrate utilization by Auxenochlorella protothecoides.</title>
        <authorList>
            <person name="Vogler B.W."/>
            <person name="Starkenburg S.R."/>
            <person name="Sudasinghe N."/>
            <person name="Schambach J.Y."/>
            <person name="Rollin J.A."/>
            <person name="Pattathil S."/>
            <person name="Barry A.N."/>
        </authorList>
    </citation>
    <scope>NUCLEOTIDE SEQUENCE [LARGE SCALE GENOMIC DNA]</scope>
    <source>
        <strain evidence="36">UTEX 25</strain>
    </source>
</reference>
<evidence type="ECO:0000256" key="3">
    <source>
        <dbReference type="ARBA" id="ARBA00004986"/>
    </source>
</evidence>
<dbReference type="KEGG" id="apro:F751_4297"/>
<keyword evidence="12 27" id="KW-0791">Threonine biosynthesis</keyword>
<dbReference type="PANTHER" id="PTHR43070">
    <property type="match status" value="1"/>
</dbReference>
<organism evidence="33 35">
    <name type="scientific">Auxenochlorella protothecoides</name>
    <name type="common">Green microalga</name>
    <name type="synonym">Chlorella protothecoides</name>
    <dbReference type="NCBI Taxonomy" id="3075"/>
    <lineage>
        <taxon>Eukaryota</taxon>
        <taxon>Viridiplantae</taxon>
        <taxon>Chlorophyta</taxon>
        <taxon>core chlorophytes</taxon>
        <taxon>Trebouxiophyceae</taxon>
        <taxon>Chlorellales</taxon>
        <taxon>Chlorellaceae</taxon>
        <taxon>Auxenochlorella</taxon>
    </lineage>
</organism>
<dbReference type="GO" id="GO:0009090">
    <property type="term" value="P:homoserine biosynthetic process"/>
    <property type="evidence" value="ECO:0007669"/>
    <property type="project" value="TreeGrafter"/>
</dbReference>
<comment type="pathway">
    <text evidence="3">Amino-acid biosynthesis; L-methionine biosynthesis via de novo pathway; L-homoserine from L-aspartate: step 1/3.</text>
</comment>
<evidence type="ECO:0000256" key="18">
    <source>
        <dbReference type="ARBA" id="ARBA00023002"/>
    </source>
</evidence>
<evidence type="ECO:0000256" key="27">
    <source>
        <dbReference type="PIRNR" id="PIRNR036497"/>
    </source>
</evidence>
<evidence type="ECO:0000256" key="23">
    <source>
        <dbReference type="ARBA" id="ARBA00023268"/>
    </source>
</evidence>
<dbReference type="InterPro" id="IPR011147">
    <property type="entry name" value="Bifunc_Aspkin/hSer_DH"/>
</dbReference>
<keyword evidence="35" id="KW-1185">Reference proteome</keyword>
<dbReference type="Gene3D" id="3.40.50.720">
    <property type="entry name" value="NAD(P)-binding Rossmann-like Domain"/>
    <property type="match status" value="1"/>
</dbReference>
<feature type="domain" description="Homoserine dehydrogenase catalytic" evidence="30">
    <location>
        <begin position="161"/>
        <end position="359"/>
    </location>
</feature>
<evidence type="ECO:0000259" key="30">
    <source>
        <dbReference type="Pfam" id="PF00742"/>
    </source>
</evidence>
<feature type="binding site" evidence="29">
    <location>
        <position position="214"/>
    </location>
    <ligand>
        <name>L-homoserine</name>
        <dbReference type="ChEBI" id="CHEBI:57476"/>
    </ligand>
</feature>
<dbReference type="InterPro" id="IPR022697">
    <property type="entry name" value="HDH_short"/>
</dbReference>
<evidence type="ECO:0000256" key="21">
    <source>
        <dbReference type="ARBA" id="ARBA00023154"/>
    </source>
</evidence>
<evidence type="ECO:0000256" key="7">
    <source>
        <dbReference type="ARBA" id="ARBA00006753"/>
    </source>
</evidence>
<evidence type="ECO:0000256" key="2">
    <source>
        <dbReference type="ARBA" id="ARBA00004766"/>
    </source>
</evidence>
<feature type="binding site" evidence="29">
    <location>
        <begin position="17"/>
        <end position="22"/>
    </location>
    <ligand>
        <name>NADP(+)</name>
        <dbReference type="ChEBI" id="CHEBI:58349"/>
    </ligand>
</feature>
<dbReference type="InterPro" id="IPR001342">
    <property type="entry name" value="HDH_cat"/>
</dbReference>
<evidence type="ECO:0000256" key="8">
    <source>
        <dbReference type="ARBA" id="ARBA00007952"/>
    </source>
</evidence>
<evidence type="ECO:0000256" key="9">
    <source>
        <dbReference type="ARBA" id="ARBA00010046"/>
    </source>
</evidence>
<comment type="cofactor">
    <cofactor evidence="1">
        <name>a metal cation</name>
        <dbReference type="ChEBI" id="CHEBI:25213"/>
    </cofactor>
</comment>
<evidence type="ECO:0000256" key="1">
    <source>
        <dbReference type="ARBA" id="ARBA00001920"/>
    </source>
</evidence>
<comment type="similarity">
    <text evidence="8">In the C-terminal section; belongs to the homoserine dehydrogenase family.</text>
</comment>
<dbReference type="GO" id="GO:0009088">
    <property type="term" value="P:threonine biosynthetic process"/>
    <property type="evidence" value="ECO:0007669"/>
    <property type="project" value="UniProtKB-UniPathway"/>
</dbReference>
<dbReference type="GO" id="GO:0009085">
    <property type="term" value="P:lysine biosynthetic process"/>
    <property type="evidence" value="ECO:0007669"/>
    <property type="project" value="UniProtKB-KW"/>
</dbReference>
<evidence type="ECO:0000256" key="4">
    <source>
        <dbReference type="ARBA" id="ARBA00005056"/>
    </source>
</evidence>
<keyword evidence="18 27" id="KW-0560">Oxidoreductase</keyword>
<comment type="similarity">
    <text evidence="9">In the N-terminal section; belongs to the aspartokinase family.</text>
</comment>
<keyword evidence="17 27" id="KW-0521">NADP</keyword>
<feature type="binding site" evidence="29">
    <location>
        <position position="126"/>
    </location>
    <ligand>
        <name>NADPH</name>
        <dbReference type="ChEBI" id="CHEBI:57783"/>
    </ligand>
</feature>
<accession>A0A087SSW8</accession>
<keyword evidence="22 27" id="KW-0486">Methionine biosynthesis</keyword>
<dbReference type="RefSeq" id="XP_011401871.1">
    <property type="nucleotide sequence ID" value="XM_011403569.1"/>
</dbReference>
<dbReference type="FunFam" id="3.30.360.10:FF:000006">
    <property type="entry name" value="Bifunctional aspartokinase/homoserine dehydrogenase"/>
    <property type="match status" value="1"/>
</dbReference>
<evidence type="ECO:0000256" key="15">
    <source>
        <dbReference type="ARBA" id="ARBA00022777"/>
    </source>
</evidence>
<keyword evidence="16" id="KW-0067">ATP-binding</keyword>
<proteinExistence type="inferred from homology"/>
<reference evidence="33 35" key="1">
    <citation type="journal article" date="2014" name="BMC Genomics">
        <title>Oil accumulation mechanisms of the oleaginous microalga Chlorella protothecoides revealed through its genome, transcriptomes, and proteomes.</title>
        <authorList>
            <person name="Gao C."/>
            <person name="Wang Y."/>
            <person name="Shen Y."/>
            <person name="Yan D."/>
            <person name="He X."/>
            <person name="Dai J."/>
            <person name="Wu Q."/>
        </authorList>
    </citation>
    <scope>NUCLEOTIDE SEQUENCE [LARGE SCALE GENOMIC DNA]</scope>
    <source>
        <strain evidence="33 35">0710</strain>
    </source>
</reference>
<evidence type="ECO:0000256" key="16">
    <source>
        <dbReference type="ARBA" id="ARBA00022840"/>
    </source>
</evidence>
<dbReference type="UniPathway" id="UPA00050">
    <property type="reaction ID" value="UER00063"/>
</dbReference>
<evidence type="ECO:0000256" key="6">
    <source>
        <dbReference type="ARBA" id="ARBA00005139"/>
    </source>
</evidence>
<comment type="pathway">
    <text evidence="5">Amino-acid biosynthesis; L-methionine biosynthesis via de novo pathway; L-homoserine from L-aspartate: step 3/3.</text>
</comment>
<keyword evidence="21" id="KW-0457">Lysine biosynthesis</keyword>
<evidence type="ECO:0000256" key="20">
    <source>
        <dbReference type="ARBA" id="ARBA00023053"/>
    </source>
</evidence>
<evidence type="ECO:0000256" key="17">
    <source>
        <dbReference type="ARBA" id="ARBA00022857"/>
    </source>
</evidence>
<dbReference type="GO" id="GO:0050661">
    <property type="term" value="F:NADP binding"/>
    <property type="evidence" value="ECO:0007669"/>
    <property type="project" value="InterPro"/>
</dbReference>
<evidence type="ECO:0000256" key="25">
    <source>
        <dbReference type="ARBA" id="ARBA00048561"/>
    </source>
</evidence>